<evidence type="ECO:0000313" key="2">
    <source>
        <dbReference type="Proteomes" id="UP001157502"/>
    </source>
</evidence>
<name>A0ACC2HN48_DALPE</name>
<dbReference type="EMBL" id="CM055728">
    <property type="protein sequence ID" value="KAJ8017105.1"/>
    <property type="molecule type" value="Genomic_DNA"/>
</dbReference>
<accession>A0ACC2HN48</accession>
<keyword evidence="2" id="KW-1185">Reference proteome</keyword>
<gene>
    <name evidence="1" type="ORF">DPEC_G00014310</name>
</gene>
<comment type="caution">
    <text evidence="1">The sequence shown here is derived from an EMBL/GenBank/DDBJ whole genome shotgun (WGS) entry which is preliminary data.</text>
</comment>
<organism evidence="1 2">
    <name type="scientific">Dallia pectoralis</name>
    <name type="common">Alaska blackfish</name>
    <dbReference type="NCBI Taxonomy" id="75939"/>
    <lineage>
        <taxon>Eukaryota</taxon>
        <taxon>Metazoa</taxon>
        <taxon>Chordata</taxon>
        <taxon>Craniata</taxon>
        <taxon>Vertebrata</taxon>
        <taxon>Euteleostomi</taxon>
        <taxon>Actinopterygii</taxon>
        <taxon>Neopterygii</taxon>
        <taxon>Teleostei</taxon>
        <taxon>Protacanthopterygii</taxon>
        <taxon>Esociformes</taxon>
        <taxon>Umbridae</taxon>
        <taxon>Dallia</taxon>
    </lineage>
</organism>
<evidence type="ECO:0000313" key="1">
    <source>
        <dbReference type="EMBL" id="KAJ8017105.1"/>
    </source>
</evidence>
<dbReference type="Proteomes" id="UP001157502">
    <property type="component" value="Chromosome 1"/>
</dbReference>
<proteinExistence type="predicted"/>
<protein>
    <submittedName>
        <fullName evidence="1">Uncharacterized protein</fullName>
    </submittedName>
</protein>
<sequence length="527" mass="58354">MDTHTLLLRFDSRSGLLIRSLLSGPTDARRALRVFRRQRRSEPHSCLQSCLQTLCQPEIFPTSDSDTLRTKPLVCLFPVAFQQSLLSFLHLVHPELPQASLLRLLDCLSQEEPIPDPWVSVLVVQLRRDLGAPLGKNSLFTTQCRDKLRGLCKCLKGGGKATGWASYFEGPLEPQPSTSQTGPQVVVLCRKRKSSHVEQDSEPEAHSGQQSKRMKLSLSPAVEIDGSCCSLAAVEGTVGQKDKIESGGDDDDGTDVRVCEDLQQPEGTVFLSNSLPEHVKASIPQIRELLQSEMEEWDQGSVDVFKVLNDCNPSQVELFCEMLRLSETPERILPQLCSCVLALKPDLSHSTAATFIKNLLLGKVLSLSEPASRCLVTAVALLCSRYPRPMCQALIGPVLEEGQSGSAQTELLNRLIDCLDSHYRLLVFQMTFKGIWSEGVLSVIHSLLDKKVELNGDLLTVFTDQLNLRAPQFVTSVKFAKMMLTLLTQYSTHLTAVHQHTLSSCLSSNQTFLKKSLQAALKRITHS</sequence>
<reference evidence="1" key="1">
    <citation type="submission" date="2021-05" db="EMBL/GenBank/DDBJ databases">
        <authorList>
            <person name="Pan Q."/>
            <person name="Jouanno E."/>
            <person name="Zahm M."/>
            <person name="Klopp C."/>
            <person name="Cabau C."/>
            <person name="Louis A."/>
            <person name="Berthelot C."/>
            <person name="Parey E."/>
            <person name="Roest Crollius H."/>
            <person name="Montfort J."/>
            <person name="Robinson-Rechavi M."/>
            <person name="Bouchez O."/>
            <person name="Lampietro C."/>
            <person name="Lopez Roques C."/>
            <person name="Donnadieu C."/>
            <person name="Postlethwait J."/>
            <person name="Bobe J."/>
            <person name="Dillon D."/>
            <person name="Chandos A."/>
            <person name="von Hippel F."/>
            <person name="Guiguen Y."/>
        </authorList>
    </citation>
    <scope>NUCLEOTIDE SEQUENCE</scope>
    <source>
        <strain evidence="1">YG-Jan2019</strain>
    </source>
</reference>